<evidence type="ECO:0000256" key="4">
    <source>
        <dbReference type="ARBA" id="ARBA00023295"/>
    </source>
</evidence>
<dbReference type="PANTHER" id="PTHR43817:SF1">
    <property type="entry name" value="HYDROLASE, FAMILY 43, PUTATIVE (AFU_ORTHOLOGUE AFUA_3G01660)-RELATED"/>
    <property type="match status" value="1"/>
</dbReference>
<dbReference type="SUPFAM" id="SSF75005">
    <property type="entry name" value="Arabinanase/levansucrase/invertase"/>
    <property type="match status" value="1"/>
</dbReference>
<dbReference type="EMBL" id="UHDK01000001">
    <property type="protein sequence ID" value="SUM34167.1"/>
    <property type="molecule type" value="Genomic_DNA"/>
</dbReference>
<dbReference type="AlphaFoldDB" id="A0A0D0QVH5"/>
<reference evidence="7 10" key="2">
    <citation type="submission" date="2019-07" db="EMBL/GenBank/DDBJ databases">
        <title>Whole genome shotgun sequence of Staphylococcus gallinarum NBRC 109767.</title>
        <authorList>
            <person name="Hosoyama A."/>
            <person name="Uohara A."/>
            <person name="Ohji S."/>
            <person name="Ichikawa N."/>
        </authorList>
    </citation>
    <scope>NUCLEOTIDE SEQUENCE [LARGE SCALE GENOMIC DNA]</scope>
    <source>
        <strain evidence="7 10">NBRC 109767</strain>
    </source>
</reference>
<dbReference type="EC" id="3.2.1.55" evidence="8"/>
<evidence type="ECO:0000313" key="7">
    <source>
        <dbReference type="EMBL" id="GEQ06832.1"/>
    </source>
</evidence>
<gene>
    <name evidence="8" type="ORF">NCTC12195_03676</name>
    <name evidence="7" type="ORF">SGA02_26600</name>
</gene>
<evidence type="ECO:0000256" key="6">
    <source>
        <dbReference type="SAM" id="MobiDB-lite"/>
    </source>
</evidence>
<dbReference type="Pfam" id="PF04616">
    <property type="entry name" value="Glyco_hydro_43"/>
    <property type="match status" value="1"/>
</dbReference>
<keyword evidence="3 5" id="KW-0378">Hydrolase</keyword>
<keyword evidence="10" id="KW-1185">Reference proteome</keyword>
<dbReference type="Proteomes" id="UP000321057">
    <property type="component" value="Unassembled WGS sequence"/>
</dbReference>
<dbReference type="OrthoDB" id="177947at2"/>
<evidence type="ECO:0000256" key="3">
    <source>
        <dbReference type="ARBA" id="ARBA00022801"/>
    </source>
</evidence>
<comment type="similarity">
    <text evidence="1 5">Belongs to the glycosyl hydrolase 43 family.</text>
</comment>
<dbReference type="PANTHER" id="PTHR43817">
    <property type="entry name" value="GLYCOSYL HYDROLASE"/>
    <property type="match status" value="1"/>
</dbReference>
<evidence type="ECO:0000313" key="9">
    <source>
        <dbReference type="Proteomes" id="UP000255277"/>
    </source>
</evidence>
<dbReference type="EMBL" id="BKAX01000013">
    <property type="protein sequence ID" value="GEQ06832.1"/>
    <property type="molecule type" value="Genomic_DNA"/>
</dbReference>
<evidence type="ECO:0000256" key="2">
    <source>
        <dbReference type="ARBA" id="ARBA00022729"/>
    </source>
</evidence>
<sequence length="330" mass="37941">MEQINNPIVIQRADPFVFKESGTYYFTGSYPKYDRIVLRKASSLNELNEAKEHVVWTKDLDGEKSALIWAPEIHKINDKWFIYYAAAPNDYIEDDTFNHRMFVLENSNDDPLTDNWIDKGKIDTGWETFSLDATVFELNGRLYYVWAQQDIEIPGHSNIYISEMENPWTLKGSPTMLTIPEYDWECKGFWVNEGPAVLIKEQRIFLTYSASATGIDYCMGMLVASVESNLLDVNAWDKVEEPVFTSAIENGQYGPGHNSFTKSKDDLHDVLVYHARNYTEIEGDPLYDPNRHARAQFIKWYNGWPDFGSPARDTRSTPHSTNVIGSDAID</sequence>
<reference evidence="8 9" key="1">
    <citation type="submission" date="2018-06" db="EMBL/GenBank/DDBJ databases">
        <authorList>
            <consortium name="Pathogen Informatics"/>
            <person name="Doyle S."/>
        </authorList>
    </citation>
    <scope>NUCLEOTIDE SEQUENCE [LARGE SCALE GENOMIC DNA]</scope>
    <source>
        <strain evidence="8 9">NCTC12195</strain>
    </source>
</reference>
<accession>A0A0D0QVH5</accession>
<keyword evidence="2" id="KW-0732">Signal</keyword>
<organism evidence="8 9">
    <name type="scientific">Staphylococcus gallinarum</name>
    <dbReference type="NCBI Taxonomy" id="1293"/>
    <lineage>
        <taxon>Bacteria</taxon>
        <taxon>Bacillati</taxon>
        <taxon>Bacillota</taxon>
        <taxon>Bacilli</taxon>
        <taxon>Bacillales</taxon>
        <taxon>Staphylococcaceae</taxon>
        <taxon>Staphylococcus</taxon>
    </lineage>
</organism>
<dbReference type="Proteomes" id="UP000255277">
    <property type="component" value="Unassembled WGS sequence"/>
</dbReference>
<evidence type="ECO:0000256" key="1">
    <source>
        <dbReference type="ARBA" id="ARBA00009865"/>
    </source>
</evidence>
<dbReference type="RefSeq" id="WP_042739409.1">
    <property type="nucleotide sequence ID" value="NZ_BKAX01000013.1"/>
</dbReference>
<dbReference type="InterPro" id="IPR023296">
    <property type="entry name" value="Glyco_hydro_beta-prop_sf"/>
</dbReference>
<feature type="region of interest" description="Disordered" evidence="6">
    <location>
        <begin position="311"/>
        <end position="330"/>
    </location>
</feature>
<protein>
    <submittedName>
        <fullName evidence="8">Alpha-N-arabinofuranosidase 2</fullName>
        <ecNumber evidence="8">3.2.1.55</ecNumber>
    </submittedName>
    <submittedName>
        <fullName evidence="7">Glycosyl hydrolase</fullName>
    </submittedName>
</protein>
<dbReference type="GO" id="GO:0005975">
    <property type="term" value="P:carbohydrate metabolic process"/>
    <property type="evidence" value="ECO:0007669"/>
    <property type="project" value="InterPro"/>
</dbReference>
<name>A0A0D0QVH5_STAGA</name>
<dbReference type="InterPro" id="IPR016828">
    <property type="entry name" value="Alpha-L-arabinofuranosidase"/>
</dbReference>
<proteinExistence type="inferred from homology"/>
<dbReference type="STRING" id="1293.SH09_09490"/>
<evidence type="ECO:0000256" key="5">
    <source>
        <dbReference type="RuleBase" id="RU361187"/>
    </source>
</evidence>
<dbReference type="GO" id="GO:0046556">
    <property type="term" value="F:alpha-L-arabinofuranosidase activity"/>
    <property type="evidence" value="ECO:0007669"/>
    <property type="project" value="UniProtKB-EC"/>
</dbReference>
<dbReference type="Gene3D" id="2.115.10.20">
    <property type="entry name" value="Glycosyl hydrolase domain, family 43"/>
    <property type="match status" value="1"/>
</dbReference>
<evidence type="ECO:0000313" key="10">
    <source>
        <dbReference type="Proteomes" id="UP000321057"/>
    </source>
</evidence>
<dbReference type="InterPro" id="IPR006710">
    <property type="entry name" value="Glyco_hydro_43"/>
</dbReference>
<dbReference type="PIRSF" id="PIRSF025414">
    <property type="entry name" value="Alpha-L-arabinofuranosidase"/>
    <property type="match status" value="1"/>
</dbReference>
<keyword evidence="4 5" id="KW-0326">Glycosidase</keyword>
<evidence type="ECO:0000313" key="8">
    <source>
        <dbReference type="EMBL" id="SUM34167.1"/>
    </source>
</evidence>